<feature type="compositionally biased region" description="Low complexity" evidence="1">
    <location>
        <begin position="193"/>
        <end position="217"/>
    </location>
</feature>
<protein>
    <submittedName>
        <fullName evidence="4">Uncharacterized protein</fullName>
    </submittedName>
</protein>
<evidence type="ECO:0000256" key="2">
    <source>
        <dbReference type="SAM" id="Phobius"/>
    </source>
</evidence>
<dbReference type="EMBL" id="KV426125">
    <property type="protein sequence ID" value="KZV87432.1"/>
    <property type="molecule type" value="Genomic_DNA"/>
</dbReference>
<name>A0A165EPT9_EXIGL</name>
<gene>
    <name evidence="4" type="ORF">EXIGLDRAFT_839965</name>
</gene>
<keyword evidence="5" id="KW-1185">Reference proteome</keyword>
<feature type="signal peptide" evidence="3">
    <location>
        <begin position="1"/>
        <end position="19"/>
    </location>
</feature>
<keyword evidence="2" id="KW-0812">Transmembrane</keyword>
<dbReference type="AlphaFoldDB" id="A0A165EPT9"/>
<keyword evidence="2" id="KW-0472">Membrane</keyword>
<accession>A0A165EPT9</accession>
<feature type="compositionally biased region" description="Low complexity" evidence="1">
    <location>
        <begin position="349"/>
        <end position="361"/>
    </location>
</feature>
<organism evidence="4 5">
    <name type="scientific">Exidia glandulosa HHB12029</name>
    <dbReference type="NCBI Taxonomy" id="1314781"/>
    <lineage>
        <taxon>Eukaryota</taxon>
        <taxon>Fungi</taxon>
        <taxon>Dikarya</taxon>
        <taxon>Basidiomycota</taxon>
        <taxon>Agaricomycotina</taxon>
        <taxon>Agaricomycetes</taxon>
        <taxon>Auriculariales</taxon>
        <taxon>Exidiaceae</taxon>
        <taxon>Exidia</taxon>
    </lineage>
</organism>
<dbReference type="OrthoDB" id="2758521at2759"/>
<evidence type="ECO:0000313" key="5">
    <source>
        <dbReference type="Proteomes" id="UP000077266"/>
    </source>
</evidence>
<feature type="region of interest" description="Disordered" evidence="1">
    <location>
        <begin position="349"/>
        <end position="368"/>
    </location>
</feature>
<dbReference type="InParanoid" id="A0A165EPT9"/>
<feature type="region of interest" description="Disordered" evidence="1">
    <location>
        <begin position="187"/>
        <end position="259"/>
    </location>
</feature>
<dbReference type="Gene3D" id="2.60.120.260">
    <property type="entry name" value="Galactose-binding domain-like"/>
    <property type="match status" value="1"/>
</dbReference>
<keyword evidence="2" id="KW-1133">Transmembrane helix</keyword>
<evidence type="ECO:0000256" key="1">
    <source>
        <dbReference type="SAM" id="MobiDB-lite"/>
    </source>
</evidence>
<feature type="compositionally biased region" description="Low complexity" evidence="1">
    <location>
        <begin position="227"/>
        <end position="245"/>
    </location>
</feature>
<feature type="chain" id="PRO_5007857345" evidence="3">
    <location>
        <begin position="20"/>
        <end position="396"/>
    </location>
</feature>
<sequence>MRYPTLAVLGLASVVVAIGSVSVANTTIDDTFGDERTGAVPVYTSVHLWNARSSSDGCTTCGAQPDGSQFLNRSHDESTYAGQIASNMSISFIGTSIRLYCALANEVNLNPRATHLVFFLDNSVAPVSTFDHEPTADIGYAYNQLVYDSGALPLGKHTVLVSNVATADVGSLILFDYAVYSTEVEDDNTATGSHTSAPPVSVPSTSSLSILTTGSSTRDAQSHTLVSSAPPSGSASSMSPTASGTHLVPPASTSTKNMDGGYTRSGMSVGAIAGAAVSGGVAALFVVCAALCCYTRRLRRRTEPVADMDDPHATVTPYSEHAALDGRSPQHITPTLNWKRKTIPMISSIPPSNVSSSSPRSNADLGSEVARMRVELERLRRIADHDTPPRYEDGSV</sequence>
<feature type="transmembrane region" description="Helical" evidence="2">
    <location>
        <begin position="271"/>
        <end position="294"/>
    </location>
</feature>
<reference evidence="4 5" key="1">
    <citation type="journal article" date="2016" name="Mol. Biol. Evol.">
        <title>Comparative Genomics of Early-Diverging Mushroom-Forming Fungi Provides Insights into the Origins of Lignocellulose Decay Capabilities.</title>
        <authorList>
            <person name="Nagy L.G."/>
            <person name="Riley R."/>
            <person name="Tritt A."/>
            <person name="Adam C."/>
            <person name="Daum C."/>
            <person name="Floudas D."/>
            <person name="Sun H."/>
            <person name="Yadav J.S."/>
            <person name="Pangilinan J."/>
            <person name="Larsson K.H."/>
            <person name="Matsuura K."/>
            <person name="Barry K."/>
            <person name="Labutti K."/>
            <person name="Kuo R."/>
            <person name="Ohm R.A."/>
            <person name="Bhattacharya S.S."/>
            <person name="Shirouzu T."/>
            <person name="Yoshinaga Y."/>
            <person name="Martin F.M."/>
            <person name="Grigoriev I.V."/>
            <person name="Hibbett D.S."/>
        </authorList>
    </citation>
    <scope>NUCLEOTIDE SEQUENCE [LARGE SCALE GENOMIC DNA]</scope>
    <source>
        <strain evidence="4 5">HHB12029</strain>
    </source>
</reference>
<keyword evidence="3" id="KW-0732">Signal</keyword>
<evidence type="ECO:0000256" key="3">
    <source>
        <dbReference type="SAM" id="SignalP"/>
    </source>
</evidence>
<proteinExistence type="predicted"/>
<dbReference type="Proteomes" id="UP000077266">
    <property type="component" value="Unassembled WGS sequence"/>
</dbReference>
<evidence type="ECO:0000313" key="4">
    <source>
        <dbReference type="EMBL" id="KZV87432.1"/>
    </source>
</evidence>